<dbReference type="GO" id="GO:0005524">
    <property type="term" value="F:ATP binding"/>
    <property type="evidence" value="ECO:0007669"/>
    <property type="project" value="UniProtKB-KW"/>
</dbReference>
<dbReference type="Gene3D" id="3.40.50.300">
    <property type="entry name" value="P-loop containing nucleotide triphosphate hydrolases"/>
    <property type="match status" value="1"/>
</dbReference>
<evidence type="ECO:0000256" key="4">
    <source>
        <dbReference type="ARBA" id="ARBA00022741"/>
    </source>
</evidence>
<evidence type="ECO:0000313" key="8">
    <source>
        <dbReference type="EMBL" id="OGY52901.1"/>
    </source>
</evidence>
<dbReference type="EMBL" id="MHIM01000010">
    <property type="protein sequence ID" value="OGY52901.1"/>
    <property type="molecule type" value="Genomic_DNA"/>
</dbReference>
<accession>A0A1G1YKU9</accession>
<dbReference type="AlphaFoldDB" id="A0A1G1YKU9"/>
<dbReference type="InterPro" id="IPR059117">
    <property type="entry name" value="APS_kinase_dom"/>
</dbReference>
<dbReference type="InterPro" id="IPR050512">
    <property type="entry name" value="Sulf_AdTrans/APS_kinase"/>
</dbReference>
<name>A0A1G1YKU9_9BACT</name>
<dbReference type="GO" id="GO:0004781">
    <property type="term" value="F:sulfate adenylyltransferase (ATP) activity"/>
    <property type="evidence" value="ECO:0007669"/>
    <property type="project" value="TreeGrafter"/>
</dbReference>
<dbReference type="SUPFAM" id="SSF52540">
    <property type="entry name" value="P-loop containing nucleoside triphosphate hydrolases"/>
    <property type="match status" value="1"/>
</dbReference>
<sequence length="174" mass="19508">MAIVLWFTGLSGSGKSTLAEALKRELESRGKTVEILDGDAVREKLHKNLGFSREDIRENNRLIAELAAKSSAEIVLVPVISPYKEDRQMAREIIGGNFIELFIHAPLQECIQRDVKGLYRKALAGEIDNFIGISDANPYEEPLTPDLTINTADLSVEESVTLLMRQLQEKKIWD</sequence>
<dbReference type="CDD" id="cd02027">
    <property type="entry name" value="APSK"/>
    <property type="match status" value="1"/>
</dbReference>
<proteinExistence type="inferred from homology"/>
<evidence type="ECO:0000256" key="1">
    <source>
        <dbReference type="ARBA" id="ARBA00001823"/>
    </source>
</evidence>
<dbReference type="Pfam" id="PF01583">
    <property type="entry name" value="APS_kinase"/>
    <property type="match status" value="1"/>
</dbReference>
<dbReference type="EC" id="2.7.1.25" evidence="2 6"/>
<comment type="function">
    <text evidence="6">Catalyzes the synthesis of activated sulfate.</text>
</comment>
<dbReference type="GO" id="GO:0010134">
    <property type="term" value="P:sulfate assimilation via adenylyl sulfate reduction"/>
    <property type="evidence" value="ECO:0007669"/>
    <property type="project" value="TreeGrafter"/>
</dbReference>
<evidence type="ECO:0000313" key="9">
    <source>
        <dbReference type="Proteomes" id="UP000177376"/>
    </source>
</evidence>
<keyword evidence="3 6" id="KW-0808">Transferase</keyword>
<evidence type="ECO:0000256" key="6">
    <source>
        <dbReference type="RuleBase" id="RU004347"/>
    </source>
</evidence>
<organism evidence="8 9">
    <name type="scientific">Candidatus Buchananbacteria bacterium RIFCSPLOWO2_01_FULL_39_33</name>
    <dbReference type="NCBI Taxonomy" id="1797543"/>
    <lineage>
        <taxon>Bacteria</taxon>
        <taxon>Candidatus Buchananiibacteriota</taxon>
    </lineage>
</organism>
<dbReference type="GO" id="GO:0004020">
    <property type="term" value="F:adenylylsulfate kinase activity"/>
    <property type="evidence" value="ECO:0007669"/>
    <property type="project" value="UniProtKB-EC"/>
</dbReference>
<evidence type="ECO:0000256" key="2">
    <source>
        <dbReference type="ARBA" id="ARBA00012121"/>
    </source>
</evidence>
<feature type="domain" description="APS kinase" evidence="7">
    <location>
        <begin position="2"/>
        <end position="150"/>
    </location>
</feature>
<comment type="pathway">
    <text evidence="6">Sulfur metabolism; hydrogen sulfide biosynthesis; sulfite from sulfate: step 2/3.</text>
</comment>
<keyword evidence="5 6" id="KW-0067">ATP-binding</keyword>
<dbReference type="PANTHER" id="PTHR42700">
    <property type="entry name" value="SULFATE ADENYLYLTRANSFERASE"/>
    <property type="match status" value="1"/>
</dbReference>
<dbReference type="GO" id="GO:0070814">
    <property type="term" value="P:hydrogen sulfide biosynthetic process"/>
    <property type="evidence" value="ECO:0007669"/>
    <property type="project" value="UniProtKB-UniPathway"/>
</dbReference>
<evidence type="ECO:0000259" key="7">
    <source>
        <dbReference type="Pfam" id="PF01583"/>
    </source>
</evidence>
<evidence type="ECO:0000256" key="3">
    <source>
        <dbReference type="ARBA" id="ARBA00022679"/>
    </source>
</evidence>
<dbReference type="GO" id="GO:0005737">
    <property type="term" value="C:cytoplasm"/>
    <property type="evidence" value="ECO:0007669"/>
    <property type="project" value="TreeGrafter"/>
</dbReference>
<dbReference type="PANTHER" id="PTHR42700:SF1">
    <property type="entry name" value="SULFATE ADENYLYLTRANSFERASE"/>
    <property type="match status" value="1"/>
</dbReference>
<gene>
    <name evidence="8" type="ORF">A3A02_00365</name>
</gene>
<dbReference type="NCBIfam" id="NF003013">
    <property type="entry name" value="PRK03846.1"/>
    <property type="match status" value="1"/>
</dbReference>
<dbReference type="GO" id="GO:0019379">
    <property type="term" value="P:sulfate assimilation, phosphoadenylyl sulfate reduction by phosphoadenylyl-sulfate reductase (thioredoxin)"/>
    <property type="evidence" value="ECO:0007669"/>
    <property type="project" value="TreeGrafter"/>
</dbReference>
<keyword evidence="6 8" id="KW-0418">Kinase</keyword>
<evidence type="ECO:0000256" key="5">
    <source>
        <dbReference type="ARBA" id="ARBA00022840"/>
    </source>
</evidence>
<dbReference type="Proteomes" id="UP000177376">
    <property type="component" value="Unassembled WGS sequence"/>
</dbReference>
<dbReference type="NCBIfam" id="TIGR00455">
    <property type="entry name" value="apsK"/>
    <property type="match status" value="1"/>
</dbReference>
<dbReference type="InterPro" id="IPR027417">
    <property type="entry name" value="P-loop_NTPase"/>
</dbReference>
<keyword evidence="4 6" id="KW-0547">Nucleotide-binding</keyword>
<dbReference type="UniPathway" id="UPA00140">
    <property type="reaction ID" value="UER00205"/>
</dbReference>
<comment type="caution">
    <text evidence="8">The sequence shown here is derived from an EMBL/GenBank/DDBJ whole genome shotgun (WGS) entry which is preliminary data.</text>
</comment>
<reference evidence="8 9" key="1">
    <citation type="journal article" date="2016" name="Nat. Commun.">
        <title>Thousands of microbial genomes shed light on interconnected biogeochemical processes in an aquifer system.</title>
        <authorList>
            <person name="Anantharaman K."/>
            <person name="Brown C.T."/>
            <person name="Hug L.A."/>
            <person name="Sharon I."/>
            <person name="Castelle C.J."/>
            <person name="Probst A.J."/>
            <person name="Thomas B.C."/>
            <person name="Singh A."/>
            <person name="Wilkins M.J."/>
            <person name="Karaoz U."/>
            <person name="Brodie E.L."/>
            <person name="Williams K.H."/>
            <person name="Hubbard S.S."/>
            <person name="Banfield J.F."/>
        </authorList>
    </citation>
    <scope>NUCLEOTIDE SEQUENCE [LARGE SCALE GENOMIC DNA]</scope>
</reference>
<protein>
    <recommendedName>
        <fullName evidence="2 6">Adenylyl-sulfate kinase</fullName>
        <ecNumber evidence="2 6">2.7.1.25</ecNumber>
    </recommendedName>
</protein>
<comment type="catalytic activity">
    <reaction evidence="1 6">
        <text>adenosine 5'-phosphosulfate + ATP = 3'-phosphoadenylyl sulfate + ADP + H(+)</text>
        <dbReference type="Rhea" id="RHEA:24152"/>
        <dbReference type="ChEBI" id="CHEBI:15378"/>
        <dbReference type="ChEBI" id="CHEBI:30616"/>
        <dbReference type="ChEBI" id="CHEBI:58243"/>
        <dbReference type="ChEBI" id="CHEBI:58339"/>
        <dbReference type="ChEBI" id="CHEBI:456216"/>
        <dbReference type="EC" id="2.7.1.25"/>
    </reaction>
</comment>
<comment type="similarity">
    <text evidence="6">Belongs to the APS kinase family.</text>
</comment>
<dbReference type="InterPro" id="IPR002891">
    <property type="entry name" value="APS"/>
</dbReference>